<feature type="domain" description="Nucleoside phosphorylase" evidence="4">
    <location>
        <begin position="3"/>
        <end position="243"/>
    </location>
</feature>
<dbReference type="GO" id="GO:0005829">
    <property type="term" value="C:cytosol"/>
    <property type="evidence" value="ECO:0007669"/>
    <property type="project" value="TreeGrafter"/>
</dbReference>
<dbReference type="CDD" id="cd09010">
    <property type="entry name" value="MTAP_SsMTAPII_like_MTIP"/>
    <property type="match status" value="1"/>
</dbReference>
<reference evidence="5 6" key="1">
    <citation type="submission" date="2022-07" db="EMBL/GenBank/DDBJ databases">
        <title>Genome-wide signatures of adaptation to extreme environments.</title>
        <authorList>
            <person name="Cho C.H."/>
            <person name="Yoon H.S."/>
        </authorList>
    </citation>
    <scope>NUCLEOTIDE SEQUENCE [LARGE SCALE GENOMIC DNA]</scope>
    <source>
        <strain evidence="5 6">108.79 E11</strain>
    </source>
</reference>
<dbReference type="Gene3D" id="3.40.50.1580">
    <property type="entry name" value="Nucleoside phosphorylase domain"/>
    <property type="match status" value="1"/>
</dbReference>
<keyword evidence="6" id="KW-1185">Reference proteome</keyword>
<dbReference type="GO" id="GO:0017061">
    <property type="term" value="F:S-methyl-5-thioadenosine phosphorylase activity"/>
    <property type="evidence" value="ECO:0007669"/>
    <property type="project" value="InterPro"/>
</dbReference>
<gene>
    <name evidence="5" type="ORF">GAYE_SCF78G7079</name>
</gene>
<evidence type="ECO:0000256" key="1">
    <source>
        <dbReference type="ARBA" id="ARBA00022676"/>
    </source>
</evidence>
<keyword evidence="1" id="KW-0328">Glycosyltransferase</keyword>
<evidence type="ECO:0000313" key="6">
    <source>
        <dbReference type="Proteomes" id="UP001300502"/>
    </source>
</evidence>
<evidence type="ECO:0000259" key="4">
    <source>
        <dbReference type="Pfam" id="PF01048"/>
    </source>
</evidence>
<keyword evidence="3" id="KW-0660">Purine salvage</keyword>
<name>A0AAV9IP94_9RHOD</name>
<dbReference type="SUPFAM" id="SSF53167">
    <property type="entry name" value="Purine and uridine phosphorylases"/>
    <property type="match status" value="1"/>
</dbReference>
<dbReference type="InterPro" id="IPR035994">
    <property type="entry name" value="Nucleoside_phosphorylase_sf"/>
</dbReference>
<dbReference type="Proteomes" id="UP001300502">
    <property type="component" value="Unassembled WGS sequence"/>
</dbReference>
<dbReference type="InterPro" id="IPR000845">
    <property type="entry name" value="Nucleoside_phosphorylase_d"/>
</dbReference>
<proteinExistence type="predicted"/>
<evidence type="ECO:0000256" key="2">
    <source>
        <dbReference type="ARBA" id="ARBA00022679"/>
    </source>
</evidence>
<accession>A0AAV9IP94</accession>
<dbReference type="GO" id="GO:0006166">
    <property type="term" value="P:purine ribonucleoside salvage"/>
    <property type="evidence" value="ECO:0007669"/>
    <property type="project" value="UniProtKB-KW"/>
</dbReference>
<dbReference type="EMBL" id="JANCYU010000076">
    <property type="protein sequence ID" value="KAK4529127.1"/>
    <property type="molecule type" value="Genomic_DNA"/>
</dbReference>
<dbReference type="PANTHER" id="PTHR42679">
    <property type="entry name" value="S-METHYL-5'-THIOADENOSINE PHOSPHORYLASE"/>
    <property type="match status" value="1"/>
</dbReference>
<evidence type="ECO:0000256" key="3">
    <source>
        <dbReference type="ARBA" id="ARBA00022726"/>
    </source>
</evidence>
<dbReference type="InterPro" id="IPR010044">
    <property type="entry name" value="MTAP"/>
</dbReference>
<sequence>MTIAVIGGTALLKSDLFGHFQPKQVETKFGNVVVHVDDKQECIFLQRHHADASRQGAYTLPHLINHRANMVALSQLNVQSIVAICSVGSLKPDLVPGTIVVPKDFVALFSPPTTIFDDNQSHIVAGIHSTWREDILRALRSDGVQPPVVSSLLLFDGGVYVQTQGPRFETASESLFLSQLGDVVGMTAATEAALASELRIPYAMVCSVDNYANGIASQALDANEFQSNVVQHQQQVEAVVNRLMDTLVGKRPSSYVREH</sequence>
<dbReference type="PANTHER" id="PTHR42679:SF2">
    <property type="entry name" value="S-METHYL-5'-THIOADENOSINE PHOSPHORYLASE"/>
    <property type="match status" value="1"/>
</dbReference>
<dbReference type="Pfam" id="PF01048">
    <property type="entry name" value="PNP_UDP_1"/>
    <property type="match status" value="1"/>
</dbReference>
<dbReference type="GO" id="GO:0019509">
    <property type="term" value="P:L-methionine salvage from methylthioadenosine"/>
    <property type="evidence" value="ECO:0007669"/>
    <property type="project" value="TreeGrafter"/>
</dbReference>
<organism evidence="5 6">
    <name type="scientific">Galdieria yellowstonensis</name>
    <dbReference type="NCBI Taxonomy" id="3028027"/>
    <lineage>
        <taxon>Eukaryota</taxon>
        <taxon>Rhodophyta</taxon>
        <taxon>Bangiophyceae</taxon>
        <taxon>Galdieriales</taxon>
        <taxon>Galdieriaceae</taxon>
        <taxon>Galdieria</taxon>
    </lineage>
</organism>
<protein>
    <recommendedName>
        <fullName evidence="4">Nucleoside phosphorylase domain-containing protein</fullName>
    </recommendedName>
</protein>
<dbReference type="AlphaFoldDB" id="A0AAV9IP94"/>
<comment type="caution">
    <text evidence="5">The sequence shown here is derived from an EMBL/GenBank/DDBJ whole genome shotgun (WGS) entry which is preliminary data.</text>
</comment>
<evidence type="ECO:0000313" key="5">
    <source>
        <dbReference type="EMBL" id="KAK4529127.1"/>
    </source>
</evidence>
<keyword evidence="2" id="KW-0808">Transferase</keyword>